<dbReference type="GO" id="GO:0003735">
    <property type="term" value="F:structural constituent of ribosome"/>
    <property type="evidence" value="ECO:0007669"/>
    <property type="project" value="UniProtKB-UniRule"/>
</dbReference>
<dbReference type="InterPro" id="IPR016181">
    <property type="entry name" value="Acyl_CoA_acyltransferase"/>
</dbReference>
<dbReference type="CDD" id="cd04301">
    <property type="entry name" value="NAT_SF"/>
    <property type="match status" value="1"/>
</dbReference>
<dbReference type="GO" id="GO:0006412">
    <property type="term" value="P:translation"/>
    <property type="evidence" value="ECO:0007669"/>
    <property type="project" value="InterPro"/>
</dbReference>
<dbReference type="AlphaFoldDB" id="A0A1I3PVW9"/>
<dbReference type="PROSITE" id="PS51186">
    <property type="entry name" value="GNAT"/>
    <property type="match status" value="1"/>
</dbReference>
<dbReference type="SUPFAM" id="SSF55729">
    <property type="entry name" value="Acyl-CoA N-acyltransferases (Nat)"/>
    <property type="match status" value="1"/>
</dbReference>
<evidence type="ECO:0000313" key="4">
    <source>
        <dbReference type="EMBL" id="SFJ25555.1"/>
    </source>
</evidence>
<accession>A0A1I3PVW9</accession>
<keyword evidence="5" id="KW-1185">Reference proteome</keyword>
<dbReference type="GO" id="GO:1990904">
    <property type="term" value="C:ribonucleoprotein complex"/>
    <property type="evidence" value="ECO:0007669"/>
    <property type="project" value="UniProtKB-UniRule"/>
</dbReference>
<organism evidence="4 5">
    <name type="scientific">Halobacillus dabanensis</name>
    <dbReference type="NCBI Taxonomy" id="240302"/>
    <lineage>
        <taxon>Bacteria</taxon>
        <taxon>Bacillati</taxon>
        <taxon>Bacillota</taxon>
        <taxon>Bacilli</taxon>
        <taxon>Bacillales</taxon>
        <taxon>Bacillaceae</taxon>
        <taxon>Halobacillus</taxon>
    </lineage>
</organism>
<dbReference type="GO" id="GO:0005840">
    <property type="term" value="C:ribosome"/>
    <property type="evidence" value="ECO:0007669"/>
    <property type="project" value="UniProtKB-KW"/>
</dbReference>
<dbReference type="GO" id="GO:0016747">
    <property type="term" value="F:acyltransferase activity, transferring groups other than amino-acyl groups"/>
    <property type="evidence" value="ECO:0007669"/>
    <property type="project" value="InterPro"/>
</dbReference>
<dbReference type="PROSITE" id="PS50881">
    <property type="entry name" value="S5_DSRBD"/>
    <property type="match status" value="1"/>
</dbReference>
<name>A0A1I3PVW9_HALDA</name>
<proteinExistence type="predicted"/>
<reference evidence="5" key="1">
    <citation type="submission" date="2016-10" db="EMBL/GenBank/DDBJ databases">
        <authorList>
            <person name="Varghese N."/>
            <person name="Submissions S."/>
        </authorList>
    </citation>
    <scope>NUCLEOTIDE SEQUENCE [LARGE SCALE GENOMIC DNA]</scope>
    <source>
        <strain evidence="5">CGMCC 1.3704</strain>
    </source>
</reference>
<keyword evidence="4" id="KW-0808">Transferase</keyword>
<dbReference type="Gene3D" id="3.40.630.30">
    <property type="match status" value="1"/>
</dbReference>
<evidence type="ECO:0000259" key="3">
    <source>
        <dbReference type="PROSITE" id="PS51186"/>
    </source>
</evidence>
<dbReference type="GO" id="GO:0003723">
    <property type="term" value="F:RNA binding"/>
    <property type="evidence" value="ECO:0007669"/>
    <property type="project" value="InterPro"/>
</dbReference>
<dbReference type="RefSeq" id="WP_075034901.1">
    <property type="nucleotide sequence ID" value="NZ_FOSB01000001.1"/>
</dbReference>
<keyword evidence="1" id="KW-0687">Ribonucleoprotein</keyword>
<feature type="domain" description="N-acetyltransferase" evidence="3">
    <location>
        <begin position="1"/>
        <end position="155"/>
    </location>
</feature>
<dbReference type="Proteomes" id="UP000183557">
    <property type="component" value="Unassembled WGS sequence"/>
</dbReference>
<protein>
    <submittedName>
        <fullName evidence="4">Predicted N-acetyltransferase YhbS</fullName>
    </submittedName>
</protein>
<dbReference type="OrthoDB" id="9797178at2"/>
<evidence type="ECO:0000313" key="5">
    <source>
        <dbReference type="Proteomes" id="UP000183557"/>
    </source>
</evidence>
<dbReference type="InterPro" id="IPR013810">
    <property type="entry name" value="Ribosomal_uS5_N"/>
</dbReference>
<feature type="domain" description="S5 DRBM" evidence="2">
    <location>
        <begin position="91"/>
        <end position="162"/>
    </location>
</feature>
<evidence type="ECO:0000259" key="2">
    <source>
        <dbReference type="PROSITE" id="PS50881"/>
    </source>
</evidence>
<gene>
    <name evidence="4" type="ORF">SAMN04487936_101454</name>
</gene>
<evidence type="ECO:0000256" key="1">
    <source>
        <dbReference type="PROSITE-ProRule" id="PRU00268"/>
    </source>
</evidence>
<keyword evidence="1" id="KW-0689">Ribosomal protein</keyword>
<dbReference type="InterPro" id="IPR000182">
    <property type="entry name" value="GNAT_dom"/>
</dbReference>
<sequence length="173" mass="19241">MVIRQEQETEYQMIERVIIKAFENLERSDQTEHKLVTKLRNTEGYIPELALVATEDGEIVGHILLTKIQINNGTHSVTSLALAPVSVLPREQNKGIGKKLVQKGLQHAKQLGFPSVIVLGHPDYYVKFGFAKASSFDIHAPFEVPDEAFMALELEKGALEKVSGIVDYPPAFS</sequence>
<dbReference type="EMBL" id="FOSB01000001">
    <property type="protein sequence ID" value="SFJ25555.1"/>
    <property type="molecule type" value="Genomic_DNA"/>
</dbReference>
<dbReference type="Pfam" id="PF00583">
    <property type="entry name" value="Acetyltransf_1"/>
    <property type="match status" value="1"/>
</dbReference>